<dbReference type="Proteomes" id="UP000283872">
    <property type="component" value="Unassembled WGS sequence"/>
</dbReference>
<accession>A0A3E5E8X6</accession>
<comment type="caution">
    <text evidence="2">The sequence shown here is derived from an EMBL/GenBank/DDBJ whole genome shotgun (WGS) entry which is preliminary data.</text>
</comment>
<dbReference type="AlphaFoldDB" id="A0A3E5E8X6"/>
<evidence type="ECO:0000313" key="3">
    <source>
        <dbReference type="Proteomes" id="UP000283872"/>
    </source>
</evidence>
<name>A0A3E5E8X6_9BACT</name>
<evidence type="ECO:0000313" key="2">
    <source>
        <dbReference type="EMBL" id="RGS17954.1"/>
    </source>
</evidence>
<dbReference type="EMBL" id="QRVA01000006">
    <property type="protein sequence ID" value="RGS17954.1"/>
    <property type="molecule type" value="Genomic_DNA"/>
</dbReference>
<dbReference type="GO" id="GO:0016788">
    <property type="term" value="F:hydrolase activity, acting on ester bonds"/>
    <property type="evidence" value="ECO:0007669"/>
    <property type="project" value="InterPro"/>
</dbReference>
<proteinExistence type="predicted"/>
<dbReference type="InterPro" id="IPR044925">
    <property type="entry name" value="His-Me_finger_sf"/>
</dbReference>
<gene>
    <name evidence="2" type="ORF">DWY11_04015</name>
</gene>
<dbReference type="SUPFAM" id="SSF54060">
    <property type="entry name" value="His-Me finger endonucleases"/>
    <property type="match status" value="1"/>
</dbReference>
<dbReference type="Pfam" id="PF07463">
    <property type="entry name" value="NUMOD4"/>
    <property type="match status" value="1"/>
</dbReference>
<organism evidence="2 3">
    <name type="scientific">Segatella copri</name>
    <dbReference type="NCBI Taxonomy" id="165179"/>
    <lineage>
        <taxon>Bacteria</taxon>
        <taxon>Pseudomonadati</taxon>
        <taxon>Bacteroidota</taxon>
        <taxon>Bacteroidia</taxon>
        <taxon>Bacteroidales</taxon>
        <taxon>Prevotellaceae</taxon>
        <taxon>Segatella</taxon>
    </lineage>
</organism>
<sequence>MTNGLRVCKVCGKAKPMTDFYGKIHTCKRCVCRRNNQKVVSRNLERQPDLQGEVWMDIVGFEGLYKVSNLGRVRSCRTGIIMIPQPLKDGYLRIRLRKDGNDFPFLVHRLVAIAFISNPNNYETINHKDFNTQNNCVENLEWCTQEYNNKYSRDAGHYHYSEKARAAAKRNRKISDDLAVKIFEDYKKGIKQANLASKYGVTSAFVCRLVHGRCRTEYTNQSLEKDLKMKFSDDEIISMNESFKNGISLKSIAERFGTSRTYVSSLVFGRSERSRRLIEKGLMTIPKVEKSIPQKVLYKDEILKLHSEGMSLRKIRLVLGIKGHSIVAEVIKEFKDKNNE</sequence>
<dbReference type="InterPro" id="IPR010902">
    <property type="entry name" value="NUMOD4"/>
</dbReference>
<evidence type="ECO:0000259" key="1">
    <source>
        <dbReference type="Pfam" id="PF07463"/>
    </source>
</evidence>
<protein>
    <recommendedName>
        <fullName evidence="1">NUMOD4 domain-containing protein</fullName>
    </recommendedName>
</protein>
<reference evidence="2 3" key="1">
    <citation type="submission" date="2018-08" db="EMBL/GenBank/DDBJ databases">
        <title>A genome reference for cultivated species of the human gut microbiota.</title>
        <authorList>
            <person name="Zou Y."/>
            <person name="Xue W."/>
            <person name="Luo G."/>
        </authorList>
    </citation>
    <scope>NUCLEOTIDE SEQUENCE [LARGE SCALE GENOMIC DNA]</scope>
    <source>
        <strain evidence="2 3">AF24-12</strain>
    </source>
</reference>
<feature type="domain" description="NUMOD4" evidence="1">
    <location>
        <begin position="53"/>
        <end position="97"/>
    </location>
</feature>
<dbReference type="Gene3D" id="3.90.75.20">
    <property type="match status" value="1"/>
</dbReference>